<evidence type="ECO:0000313" key="2">
    <source>
        <dbReference type="Proteomes" id="UP000649604"/>
    </source>
</evidence>
<organism evidence="1 2">
    <name type="scientific">candidate division KSB3 bacterium</name>
    <dbReference type="NCBI Taxonomy" id="2044937"/>
    <lineage>
        <taxon>Bacteria</taxon>
        <taxon>candidate division KSB3</taxon>
    </lineage>
</organism>
<dbReference type="EMBL" id="WJJP01000240">
    <property type="protein sequence ID" value="MBD3324472.1"/>
    <property type="molecule type" value="Genomic_DNA"/>
</dbReference>
<accession>A0A9D5JV32</accession>
<name>A0A9D5JV32_9BACT</name>
<protein>
    <recommendedName>
        <fullName evidence="3">YbbR-like domain-containing protein</fullName>
    </recommendedName>
</protein>
<dbReference type="PANTHER" id="PTHR37804:SF1">
    <property type="entry name" value="CDAA REGULATORY PROTEIN CDAR"/>
    <property type="match status" value="1"/>
</dbReference>
<proteinExistence type="predicted"/>
<dbReference type="Pfam" id="PF07949">
    <property type="entry name" value="YbbR"/>
    <property type="match status" value="2"/>
</dbReference>
<gene>
    <name evidence="1" type="ORF">GF339_07795</name>
</gene>
<dbReference type="Proteomes" id="UP000649604">
    <property type="component" value="Unassembled WGS sequence"/>
</dbReference>
<dbReference type="InterPro" id="IPR012505">
    <property type="entry name" value="YbbR"/>
</dbReference>
<dbReference type="AlphaFoldDB" id="A0A9D5JV32"/>
<sequence>MKFNIFHNLGLKLVALILAIIIWFLVVGGQKSEVRVTVPLELRNVPTNLEIIKSISQVEVTVRGFSNVVKSLTPADIDVYIDLSNVVRGSNTFGLSPEDITVPVGVTVTQVSPSTIDVLLDAIVRKTVSVEPLLRGTPAEGYRVGNITVQPEQITITGAQTLLKPITKVETEAVILDNPSENFLKKVKVRLPNTTLRIEKDEEKIVAVNVEIIPETIGRFFEDIPLRVQGETRSFVLSPDSITALIYGPKLEISQMAPEDIPAVIDTRSLPTGVSEVQVTFNLPPSMSVRTYYPKRITIRISEPEPEQEKNSE</sequence>
<dbReference type="PANTHER" id="PTHR37804">
    <property type="entry name" value="CDAA REGULATORY PROTEIN CDAR"/>
    <property type="match status" value="1"/>
</dbReference>
<reference evidence="1" key="1">
    <citation type="submission" date="2019-11" db="EMBL/GenBank/DDBJ databases">
        <title>Microbial mats filling the niche in hypersaline microbial mats.</title>
        <authorList>
            <person name="Wong H.L."/>
            <person name="Macleod F.I."/>
            <person name="White R.A. III"/>
            <person name="Burns B.P."/>
        </authorList>
    </citation>
    <scope>NUCLEOTIDE SEQUENCE</scope>
    <source>
        <strain evidence="1">Rbin_158</strain>
    </source>
</reference>
<dbReference type="CDD" id="cd20206">
    <property type="entry name" value="YbbR"/>
    <property type="match status" value="1"/>
</dbReference>
<dbReference type="Gene3D" id="2.170.120.30">
    <property type="match status" value="2"/>
</dbReference>
<dbReference type="Gene3D" id="2.170.120.40">
    <property type="entry name" value="YbbR-like domain"/>
    <property type="match status" value="1"/>
</dbReference>
<evidence type="ECO:0000313" key="1">
    <source>
        <dbReference type="EMBL" id="MBD3324472.1"/>
    </source>
</evidence>
<dbReference type="InterPro" id="IPR053154">
    <property type="entry name" value="c-di-AMP_regulator"/>
</dbReference>
<evidence type="ECO:0008006" key="3">
    <source>
        <dbReference type="Google" id="ProtNLM"/>
    </source>
</evidence>
<comment type="caution">
    <text evidence="1">The sequence shown here is derived from an EMBL/GenBank/DDBJ whole genome shotgun (WGS) entry which is preliminary data.</text>
</comment>